<dbReference type="PANTHER" id="PTHR19303:SF74">
    <property type="entry name" value="POGO TRANSPOSABLE ELEMENT WITH KRAB DOMAIN"/>
    <property type="match status" value="1"/>
</dbReference>
<dbReference type="AlphaFoldDB" id="A0A6A6DGV0"/>
<protein>
    <submittedName>
        <fullName evidence="2">DDE-domain-containing protein</fullName>
    </submittedName>
</protein>
<dbReference type="GO" id="GO:0005634">
    <property type="term" value="C:nucleus"/>
    <property type="evidence" value="ECO:0007669"/>
    <property type="project" value="TreeGrafter"/>
</dbReference>
<feature type="domain" description="DDE-1" evidence="1">
    <location>
        <begin position="76"/>
        <end position="245"/>
    </location>
</feature>
<keyword evidence="3" id="KW-1185">Reference proteome</keyword>
<feature type="non-terminal residue" evidence="2">
    <location>
        <position position="263"/>
    </location>
</feature>
<name>A0A6A6DGV0_9PEZI</name>
<dbReference type="OrthoDB" id="5425161at2759"/>
<dbReference type="InterPro" id="IPR004875">
    <property type="entry name" value="DDE_SF_endonuclease_dom"/>
</dbReference>
<evidence type="ECO:0000313" key="2">
    <source>
        <dbReference type="EMBL" id="KAF2176816.1"/>
    </source>
</evidence>
<evidence type="ECO:0000313" key="3">
    <source>
        <dbReference type="Proteomes" id="UP000800200"/>
    </source>
</evidence>
<dbReference type="Proteomes" id="UP000800200">
    <property type="component" value="Unassembled WGS sequence"/>
</dbReference>
<organism evidence="2 3">
    <name type="scientific">Zopfia rhizophila CBS 207.26</name>
    <dbReference type="NCBI Taxonomy" id="1314779"/>
    <lineage>
        <taxon>Eukaryota</taxon>
        <taxon>Fungi</taxon>
        <taxon>Dikarya</taxon>
        <taxon>Ascomycota</taxon>
        <taxon>Pezizomycotina</taxon>
        <taxon>Dothideomycetes</taxon>
        <taxon>Dothideomycetes incertae sedis</taxon>
        <taxon>Zopfiaceae</taxon>
        <taxon>Zopfia</taxon>
    </lineage>
</organism>
<dbReference type="EMBL" id="ML994700">
    <property type="protein sequence ID" value="KAF2176816.1"/>
    <property type="molecule type" value="Genomic_DNA"/>
</dbReference>
<dbReference type="Pfam" id="PF03184">
    <property type="entry name" value="DDE_1"/>
    <property type="match status" value="1"/>
</dbReference>
<dbReference type="GO" id="GO:0003677">
    <property type="term" value="F:DNA binding"/>
    <property type="evidence" value="ECO:0007669"/>
    <property type="project" value="TreeGrafter"/>
</dbReference>
<reference evidence="2" key="1">
    <citation type="journal article" date="2020" name="Stud. Mycol.">
        <title>101 Dothideomycetes genomes: a test case for predicting lifestyles and emergence of pathogens.</title>
        <authorList>
            <person name="Haridas S."/>
            <person name="Albert R."/>
            <person name="Binder M."/>
            <person name="Bloem J."/>
            <person name="Labutti K."/>
            <person name="Salamov A."/>
            <person name="Andreopoulos B."/>
            <person name="Baker S."/>
            <person name="Barry K."/>
            <person name="Bills G."/>
            <person name="Bluhm B."/>
            <person name="Cannon C."/>
            <person name="Castanera R."/>
            <person name="Culley D."/>
            <person name="Daum C."/>
            <person name="Ezra D."/>
            <person name="Gonzalez J."/>
            <person name="Henrissat B."/>
            <person name="Kuo A."/>
            <person name="Liang C."/>
            <person name="Lipzen A."/>
            <person name="Lutzoni F."/>
            <person name="Magnuson J."/>
            <person name="Mondo S."/>
            <person name="Nolan M."/>
            <person name="Ohm R."/>
            <person name="Pangilinan J."/>
            <person name="Park H.-J."/>
            <person name="Ramirez L."/>
            <person name="Alfaro M."/>
            <person name="Sun H."/>
            <person name="Tritt A."/>
            <person name="Yoshinaga Y."/>
            <person name="Zwiers L.-H."/>
            <person name="Turgeon B."/>
            <person name="Goodwin S."/>
            <person name="Spatafora J."/>
            <person name="Crous P."/>
            <person name="Grigoriev I."/>
        </authorList>
    </citation>
    <scope>NUCLEOTIDE SEQUENCE</scope>
    <source>
        <strain evidence="2">CBS 207.26</strain>
    </source>
</reference>
<sequence>MANQLLAARSAGHVSKNWLKNFINRTPKVKMKHGIAKEDIYNFNKTGFQIGVISTSKVVTGSERRHRLKAVQPGNRKWVTVIQGVNAQGWAIPPFIIFAGKHHLSAWYQDDAIPLDWPISLSENGWTTNKLGVKWLQHFDKHTKDRTVGVRRLLVINSHESHDSLEFQQLCKEKNIITLCMPSHSSHLLQPLDVGCFGPLKQAYGRQIEDLMHNYIGHITKLEFLPAFSVAYQSSMTESNIHAGFQAAGLVPYNPDVVLSNLD</sequence>
<gene>
    <name evidence="2" type="ORF">K469DRAFT_812321</name>
</gene>
<proteinExistence type="predicted"/>
<dbReference type="InterPro" id="IPR050863">
    <property type="entry name" value="CenT-Element_Derived"/>
</dbReference>
<accession>A0A6A6DGV0</accession>
<evidence type="ECO:0000259" key="1">
    <source>
        <dbReference type="Pfam" id="PF03184"/>
    </source>
</evidence>
<dbReference type="PANTHER" id="PTHR19303">
    <property type="entry name" value="TRANSPOSON"/>
    <property type="match status" value="1"/>
</dbReference>